<dbReference type="Gene3D" id="3.30.450.40">
    <property type="match status" value="1"/>
</dbReference>
<dbReference type="EMBL" id="JAVDRL010000002">
    <property type="protein sequence ID" value="MDR6530086.1"/>
    <property type="molecule type" value="Genomic_DNA"/>
</dbReference>
<dbReference type="CDD" id="cd00130">
    <property type="entry name" value="PAS"/>
    <property type="match status" value="2"/>
</dbReference>
<dbReference type="PANTHER" id="PTHR41523:SF8">
    <property type="entry name" value="ETHYLENE RESPONSE SENSOR PROTEIN"/>
    <property type="match status" value="1"/>
</dbReference>
<dbReference type="PROSITE" id="PS50046">
    <property type="entry name" value="PHYTOCHROME_2"/>
    <property type="match status" value="1"/>
</dbReference>
<keyword evidence="5" id="KW-0716">Sensory transduction</keyword>
<dbReference type="SMART" id="SM00086">
    <property type="entry name" value="PAC"/>
    <property type="match status" value="2"/>
</dbReference>
<dbReference type="SUPFAM" id="SSF55785">
    <property type="entry name" value="PYP-like sensor domain (PAS domain)"/>
    <property type="match status" value="3"/>
</dbReference>
<dbReference type="InterPro" id="IPR035965">
    <property type="entry name" value="PAS-like_dom_sf"/>
</dbReference>
<dbReference type="SMART" id="SM00065">
    <property type="entry name" value="GAF"/>
    <property type="match status" value="1"/>
</dbReference>
<evidence type="ECO:0000256" key="6">
    <source>
        <dbReference type="ARBA" id="ARBA00022630"/>
    </source>
</evidence>
<keyword evidence="6" id="KW-0285">Flavoprotein</keyword>
<name>A0ABU1MWK6_9CAUL</name>
<dbReference type="EC" id="2.7.13.3" evidence="2"/>
<feature type="domain" description="PAC" evidence="18">
    <location>
        <begin position="407"/>
        <end position="459"/>
    </location>
</feature>
<keyword evidence="4" id="KW-0597">Phosphoprotein</keyword>
<keyword evidence="7" id="KW-0288">FMN</keyword>
<dbReference type="InterPro" id="IPR036890">
    <property type="entry name" value="HATPase_C_sf"/>
</dbReference>
<dbReference type="Gene3D" id="3.30.450.20">
    <property type="entry name" value="PAS domain"/>
    <property type="match status" value="3"/>
</dbReference>
<keyword evidence="20" id="KW-1185">Reference proteome</keyword>
<evidence type="ECO:0000256" key="12">
    <source>
        <dbReference type="ARBA" id="ARBA00022840"/>
    </source>
</evidence>
<keyword evidence="10" id="KW-0547">Nucleotide-binding</keyword>
<dbReference type="InterPro" id="IPR013655">
    <property type="entry name" value="PAS_fold_3"/>
</dbReference>
<dbReference type="Gene3D" id="3.30.565.10">
    <property type="entry name" value="Histidine kinase-like ATPase, C-terminal domain"/>
    <property type="match status" value="1"/>
</dbReference>
<keyword evidence="9" id="KW-0677">Repeat</keyword>
<dbReference type="SMART" id="SM00911">
    <property type="entry name" value="HWE_HK"/>
    <property type="match status" value="1"/>
</dbReference>
<dbReference type="InterPro" id="IPR013656">
    <property type="entry name" value="PAS_4"/>
</dbReference>
<evidence type="ECO:0000256" key="10">
    <source>
        <dbReference type="ARBA" id="ARBA00022741"/>
    </source>
</evidence>
<dbReference type="Proteomes" id="UP001262754">
    <property type="component" value="Unassembled WGS sequence"/>
</dbReference>
<dbReference type="InterPro" id="IPR000700">
    <property type="entry name" value="PAS-assoc_C"/>
</dbReference>
<reference evidence="19 20" key="1">
    <citation type="submission" date="2023-07" db="EMBL/GenBank/DDBJ databases">
        <title>Sorghum-associated microbial communities from plants grown in Nebraska, USA.</title>
        <authorList>
            <person name="Schachtman D."/>
        </authorList>
    </citation>
    <scope>NUCLEOTIDE SEQUENCE [LARGE SCALE GENOMIC DNA]</scope>
    <source>
        <strain evidence="19 20">DS2154</strain>
    </source>
</reference>
<feature type="domain" description="PAS" evidence="17">
    <location>
        <begin position="335"/>
        <end position="405"/>
    </location>
</feature>
<comment type="caution">
    <text evidence="19">The sequence shown here is derived from an EMBL/GenBank/DDBJ whole genome shotgun (WGS) entry which is preliminary data.</text>
</comment>
<dbReference type="InterPro" id="IPR016132">
    <property type="entry name" value="Phyto_chromo_attachment"/>
</dbReference>
<comment type="catalytic activity">
    <reaction evidence="1">
        <text>ATP + protein L-histidine = ADP + protein N-phospho-L-histidine.</text>
        <dbReference type="EC" id="2.7.13.3"/>
    </reaction>
</comment>
<organism evidence="19 20">
    <name type="scientific">Caulobacter rhizosphaerae</name>
    <dbReference type="NCBI Taxonomy" id="2010972"/>
    <lineage>
        <taxon>Bacteria</taxon>
        <taxon>Pseudomonadati</taxon>
        <taxon>Pseudomonadota</taxon>
        <taxon>Alphaproteobacteria</taxon>
        <taxon>Caulobacterales</taxon>
        <taxon>Caulobacteraceae</taxon>
        <taxon>Caulobacter</taxon>
    </lineage>
</organism>
<evidence type="ECO:0000256" key="4">
    <source>
        <dbReference type="ARBA" id="ARBA00022553"/>
    </source>
</evidence>
<evidence type="ECO:0000256" key="11">
    <source>
        <dbReference type="ARBA" id="ARBA00022777"/>
    </source>
</evidence>
<evidence type="ECO:0000256" key="14">
    <source>
        <dbReference type="ARBA" id="ARBA00023026"/>
    </source>
</evidence>
<proteinExistence type="predicted"/>
<protein>
    <recommendedName>
        <fullName evidence="2">histidine kinase</fullName>
        <ecNumber evidence="2">2.7.13.3</ecNumber>
    </recommendedName>
</protein>
<evidence type="ECO:0000256" key="5">
    <source>
        <dbReference type="ARBA" id="ARBA00022606"/>
    </source>
</evidence>
<dbReference type="InterPro" id="IPR003018">
    <property type="entry name" value="GAF"/>
</dbReference>
<feature type="domain" description="PAC" evidence="18">
    <location>
        <begin position="536"/>
        <end position="589"/>
    </location>
</feature>
<dbReference type="InterPro" id="IPR029016">
    <property type="entry name" value="GAF-like_dom_sf"/>
</dbReference>
<dbReference type="SMART" id="SM00091">
    <property type="entry name" value="PAS"/>
    <property type="match status" value="3"/>
</dbReference>
<evidence type="ECO:0000256" key="9">
    <source>
        <dbReference type="ARBA" id="ARBA00022737"/>
    </source>
</evidence>
<dbReference type="NCBIfam" id="TIGR00229">
    <property type="entry name" value="sensory_box"/>
    <property type="match status" value="2"/>
</dbReference>
<dbReference type="Pfam" id="PF08447">
    <property type="entry name" value="PAS_3"/>
    <property type="match status" value="1"/>
</dbReference>
<dbReference type="InterPro" id="IPR001610">
    <property type="entry name" value="PAC"/>
</dbReference>
<evidence type="ECO:0000259" key="18">
    <source>
        <dbReference type="PROSITE" id="PS50113"/>
    </source>
</evidence>
<keyword evidence="11" id="KW-0418">Kinase</keyword>
<evidence type="ECO:0000313" key="19">
    <source>
        <dbReference type="EMBL" id="MDR6530086.1"/>
    </source>
</evidence>
<feature type="domain" description="PAS" evidence="17">
    <location>
        <begin position="460"/>
        <end position="518"/>
    </location>
</feature>
<dbReference type="PROSITE" id="PS50112">
    <property type="entry name" value="PAS"/>
    <property type="match status" value="2"/>
</dbReference>
<dbReference type="PROSITE" id="PS50113">
    <property type="entry name" value="PAC"/>
    <property type="match status" value="2"/>
</dbReference>
<dbReference type="Pfam" id="PF01590">
    <property type="entry name" value="GAF"/>
    <property type="match status" value="1"/>
</dbReference>
<keyword evidence="8" id="KW-0808">Transferase</keyword>
<dbReference type="SUPFAM" id="SSF55781">
    <property type="entry name" value="GAF domain-like"/>
    <property type="match status" value="1"/>
</dbReference>
<dbReference type="Gene3D" id="2.10.70.100">
    <property type="match status" value="1"/>
</dbReference>
<accession>A0ABU1MWK6</accession>
<dbReference type="Pfam" id="PF07536">
    <property type="entry name" value="HWE_HK"/>
    <property type="match status" value="1"/>
</dbReference>
<keyword evidence="14" id="KW-0843">Virulence</keyword>
<evidence type="ECO:0000256" key="8">
    <source>
        <dbReference type="ARBA" id="ARBA00022679"/>
    </source>
</evidence>
<evidence type="ECO:0000259" key="16">
    <source>
        <dbReference type="PROSITE" id="PS50046"/>
    </source>
</evidence>
<keyword evidence="12" id="KW-0067">ATP-binding</keyword>
<evidence type="ECO:0000256" key="3">
    <source>
        <dbReference type="ARBA" id="ARBA00022543"/>
    </source>
</evidence>
<dbReference type="Pfam" id="PF08448">
    <property type="entry name" value="PAS_4"/>
    <property type="match status" value="2"/>
</dbReference>
<feature type="domain" description="Phytochrome chromophore attachment site" evidence="16">
    <location>
        <begin position="271"/>
        <end position="318"/>
    </location>
</feature>
<keyword evidence="13" id="KW-0157">Chromophore</keyword>
<sequence length="821" mass="89460">MTSSRHPPLAARGDVADRLATDAWFKDHLGPVEAWPAPLRQQVEVLLNAAFPMFLLWGPSRAMIYNDAYRAVLGPKHPDALGRSFWAVWPEVRGQIEPVIDKAFAGEASFFEDLEVALHRAEASGPAWFTFSYSPIPMGEAIPGVLCVCVETTSAAIERAGRYESERTLLFLDRLTRATTSLASADAVMDMTTRMLGEQMAVAICAYADMDDDQDGFTIRGDWSAPGSPSIVGRYRLADFGKLAVENLRKGAPLVINDNRVEIAPAEAATFQAIGIGSTICMPLVRDGRLRALMAVHHAGPHVWTDRELALVREVTERSWAFVERVGAEADLRNSEEELRRITDAAPLLISYIDRDQRYRFVNQTYQTWFGRSPEALLGRSVEEVLGPSAYAGVATRLRAALAGEPMSFESQMAYPDGGQRDVHVDYVPRRAAAGEVVGVYAIISDITKRLTAERALAESETRLRLATEFAEVGLWDVEGGGGALYWDDRVRGLFGVPLDQPVSMADFYAGLHPEDLEATTLAYAAASDPALRALYDVEYRTIGASDGAVRWVAAKGRGLFDAEGRCMRVTGTAVDITARKAVEEARDLLMREVDHRARNSLAVIQSVVRLTDAPDVETFRSALQGRVEAMARAQTALAKSQWRGGSIGQVVRDELLSSVVAASRLHLSGDEVPLSAEQMQPLSMILHELATNAAKYGALSVTDGVVDVRWSGTPTGWSLSWQEHGGPPVAAPARTGFGSRLVRSLARQLDAEILFTWEAGGLGVDLRVAQRAVSEPDRLAGRLNDPFRGDGPLEPVESLWSASSDLVLGGMRPSTPYEVS</sequence>
<evidence type="ECO:0000256" key="2">
    <source>
        <dbReference type="ARBA" id="ARBA00012438"/>
    </source>
</evidence>
<evidence type="ECO:0000259" key="17">
    <source>
        <dbReference type="PROSITE" id="PS50112"/>
    </source>
</evidence>
<keyword evidence="15" id="KW-0675">Receptor</keyword>
<dbReference type="InterPro" id="IPR000014">
    <property type="entry name" value="PAS"/>
</dbReference>
<evidence type="ECO:0000256" key="1">
    <source>
        <dbReference type="ARBA" id="ARBA00000085"/>
    </source>
</evidence>
<evidence type="ECO:0000256" key="7">
    <source>
        <dbReference type="ARBA" id="ARBA00022643"/>
    </source>
</evidence>
<dbReference type="InterPro" id="IPR011102">
    <property type="entry name" value="Sig_transdc_His_kinase_HWE"/>
</dbReference>
<gene>
    <name evidence="19" type="ORF">J2800_000810</name>
</gene>
<dbReference type="PANTHER" id="PTHR41523">
    <property type="entry name" value="TWO-COMPONENT SYSTEM SENSOR PROTEIN"/>
    <property type="match status" value="1"/>
</dbReference>
<keyword evidence="3" id="KW-0600">Photoreceptor protein</keyword>
<evidence type="ECO:0000256" key="13">
    <source>
        <dbReference type="ARBA" id="ARBA00022991"/>
    </source>
</evidence>
<evidence type="ECO:0000313" key="20">
    <source>
        <dbReference type="Proteomes" id="UP001262754"/>
    </source>
</evidence>
<evidence type="ECO:0000256" key="15">
    <source>
        <dbReference type="ARBA" id="ARBA00023170"/>
    </source>
</evidence>